<reference evidence="2 3" key="1">
    <citation type="journal article" date="2013" name="Nat. Genet.">
        <title>The high-quality draft genome of peach (Prunus persica) identifies unique patterns of genetic diversity, domestication and genome evolution.</title>
        <authorList>
            <consortium name="International Peach Genome Initiative"/>
            <person name="Verde I."/>
            <person name="Abbott A.G."/>
            <person name="Scalabrin S."/>
            <person name="Jung S."/>
            <person name="Shu S."/>
            <person name="Marroni F."/>
            <person name="Zhebentyayeva T."/>
            <person name="Dettori M.T."/>
            <person name="Grimwood J."/>
            <person name="Cattonaro F."/>
            <person name="Zuccolo A."/>
            <person name="Rossini L."/>
            <person name="Jenkins J."/>
            <person name="Vendramin E."/>
            <person name="Meisel L.A."/>
            <person name="Decroocq V."/>
            <person name="Sosinski B."/>
            <person name="Prochnik S."/>
            <person name="Mitros T."/>
            <person name="Policriti A."/>
            <person name="Cipriani G."/>
            <person name="Dondini L."/>
            <person name="Ficklin S."/>
            <person name="Goodstein D.M."/>
            <person name="Xuan P."/>
            <person name="Del Fabbro C."/>
            <person name="Aramini V."/>
            <person name="Copetti D."/>
            <person name="Gonzalez S."/>
            <person name="Horner D.S."/>
            <person name="Falchi R."/>
            <person name="Lucas S."/>
            <person name="Mica E."/>
            <person name="Maldonado J."/>
            <person name="Lazzari B."/>
            <person name="Bielenberg D."/>
            <person name="Pirona R."/>
            <person name="Miculan M."/>
            <person name="Barakat A."/>
            <person name="Testolin R."/>
            <person name="Stella A."/>
            <person name="Tartarini S."/>
            <person name="Tonutti P."/>
            <person name="Arus P."/>
            <person name="Orellana A."/>
            <person name="Wells C."/>
            <person name="Main D."/>
            <person name="Vizzotto G."/>
            <person name="Silva H."/>
            <person name="Salamini F."/>
            <person name="Schmutz J."/>
            <person name="Morgante M."/>
            <person name="Rokhsar D.S."/>
        </authorList>
    </citation>
    <scope>NUCLEOTIDE SEQUENCE [LARGE SCALE GENOMIC DNA]</scope>
    <source>
        <strain evidence="3">cv. Nemared</strain>
    </source>
</reference>
<name>A0A251PDD6_PRUPE</name>
<keyword evidence="1" id="KW-0812">Transmembrane</keyword>
<gene>
    <name evidence="2" type="ORF">PRUPE_5G176200</name>
</gene>
<dbReference type="Gene3D" id="3.40.50.150">
    <property type="entry name" value="Vaccinia Virus protein VP39"/>
    <property type="match status" value="1"/>
</dbReference>
<keyword evidence="3" id="KW-1185">Reference proteome</keyword>
<dbReference type="AlphaFoldDB" id="A0A251PDD6"/>
<keyword evidence="1" id="KW-1133">Transmembrane helix</keyword>
<accession>A0A251PDD6</accession>
<evidence type="ECO:0000256" key="1">
    <source>
        <dbReference type="SAM" id="Phobius"/>
    </source>
</evidence>
<organism evidence="2 3">
    <name type="scientific">Prunus persica</name>
    <name type="common">Peach</name>
    <name type="synonym">Amygdalus persica</name>
    <dbReference type="NCBI Taxonomy" id="3760"/>
    <lineage>
        <taxon>Eukaryota</taxon>
        <taxon>Viridiplantae</taxon>
        <taxon>Streptophyta</taxon>
        <taxon>Embryophyta</taxon>
        <taxon>Tracheophyta</taxon>
        <taxon>Spermatophyta</taxon>
        <taxon>Magnoliopsida</taxon>
        <taxon>eudicotyledons</taxon>
        <taxon>Gunneridae</taxon>
        <taxon>Pentapetalae</taxon>
        <taxon>rosids</taxon>
        <taxon>fabids</taxon>
        <taxon>Rosales</taxon>
        <taxon>Rosaceae</taxon>
        <taxon>Amygdaloideae</taxon>
        <taxon>Amygdaleae</taxon>
        <taxon>Prunus</taxon>
    </lineage>
</organism>
<proteinExistence type="predicted"/>
<dbReference type="Pfam" id="PF01564">
    <property type="entry name" value="Spermine_synth"/>
    <property type="match status" value="1"/>
</dbReference>
<dbReference type="STRING" id="3760.A0A251PDD6"/>
<evidence type="ECO:0000313" key="2">
    <source>
        <dbReference type="EMBL" id="ONI08405.1"/>
    </source>
</evidence>
<keyword evidence="1" id="KW-0472">Membrane</keyword>
<feature type="transmembrane region" description="Helical" evidence="1">
    <location>
        <begin position="12"/>
        <end position="36"/>
    </location>
</feature>
<dbReference type="EMBL" id="CM007655">
    <property type="protein sequence ID" value="ONI08405.1"/>
    <property type="molecule type" value="Genomic_DNA"/>
</dbReference>
<dbReference type="InterPro" id="IPR029063">
    <property type="entry name" value="SAM-dependent_MTases_sf"/>
</dbReference>
<dbReference type="Gramene" id="ONI08405">
    <property type="protein sequence ID" value="ONI08405"/>
    <property type="gene ID" value="PRUPE_5G176200"/>
</dbReference>
<evidence type="ECO:0000313" key="3">
    <source>
        <dbReference type="Proteomes" id="UP000006882"/>
    </source>
</evidence>
<dbReference type="Proteomes" id="UP000006882">
    <property type="component" value="Chromosome G5"/>
</dbReference>
<sequence length="83" mass="9536">MSLYFLHQLLSLLTPIYLLNFAPYLFVVFSSGVACWRGSILREISRHICETDIMIIDVYTRFLPEVAVGYEDPRVQVHISNGS</sequence>
<protein>
    <submittedName>
        <fullName evidence="2">Uncharacterized protein</fullName>
    </submittedName>
</protein>